<feature type="compositionally biased region" description="Low complexity" evidence="1">
    <location>
        <begin position="33"/>
        <end position="43"/>
    </location>
</feature>
<keyword evidence="3" id="KW-1185">Reference proteome</keyword>
<gene>
    <name evidence="2" type="ORF">Pmani_024580</name>
</gene>
<reference evidence="2" key="1">
    <citation type="submission" date="2023-11" db="EMBL/GenBank/DDBJ databases">
        <title>Genome assemblies of two species of porcelain crab, Petrolisthes cinctipes and Petrolisthes manimaculis (Anomura: Porcellanidae).</title>
        <authorList>
            <person name="Angst P."/>
        </authorList>
    </citation>
    <scope>NUCLEOTIDE SEQUENCE</scope>
    <source>
        <strain evidence="2">PB745_02</strain>
        <tissue evidence="2">Gill</tissue>
    </source>
</reference>
<feature type="compositionally biased region" description="Basic and acidic residues" evidence="1">
    <location>
        <begin position="50"/>
        <end position="76"/>
    </location>
</feature>
<sequence length="120" mass="14103">MSLARRQIIGWRVQITLLNDLVSHNKIYGADITQQKTKQNKNTNRLEAGSGKENEELSKNTHGGKGEMKEREEEGRKKRRRLEKRGEKDERKEEMEEREEEGKKGRKKEGKEIAEKRRDG</sequence>
<evidence type="ECO:0000256" key="1">
    <source>
        <dbReference type="SAM" id="MobiDB-lite"/>
    </source>
</evidence>
<evidence type="ECO:0000313" key="2">
    <source>
        <dbReference type="EMBL" id="KAK4303405.1"/>
    </source>
</evidence>
<feature type="region of interest" description="Disordered" evidence="1">
    <location>
        <begin position="30"/>
        <end position="120"/>
    </location>
</feature>
<dbReference type="Proteomes" id="UP001292094">
    <property type="component" value="Unassembled WGS sequence"/>
</dbReference>
<name>A0AAE1P774_9EUCA</name>
<protein>
    <submittedName>
        <fullName evidence="2">Uncharacterized protein</fullName>
    </submittedName>
</protein>
<feature type="compositionally biased region" description="Basic and acidic residues" evidence="1">
    <location>
        <begin position="84"/>
        <end position="120"/>
    </location>
</feature>
<dbReference type="AlphaFoldDB" id="A0AAE1P774"/>
<evidence type="ECO:0000313" key="3">
    <source>
        <dbReference type="Proteomes" id="UP001292094"/>
    </source>
</evidence>
<organism evidence="2 3">
    <name type="scientific">Petrolisthes manimaculis</name>
    <dbReference type="NCBI Taxonomy" id="1843537"/>
    <lineage>
        <taxon>Eukaryota</taxon>
        <taxon>Metazoa</taxon>
        <taxon>Ecdysozoa</taxon>
        <taxon>Arthropoda</taxon>
        <taxon>Crustacea</taxon>
        <taxon>Multicrustacea</taxon>
        <taxon>Malacostraca</taxon>
        <taxon>Eumalacostraca</taxon>
        <taxon>Eucarida</taxon>
        <taxon>Decapoda</taxon>
        <taxon>Pleocyemata</taxon>
        <taxon>Anomura</taxon>
        <taxon>Galatheoidea</taxon>
        <taxon>Porcellanidae</taxon>
        <taxon>Petrolisthes</taxon>
    </lineage>
</organism>
<comment type="caution">
    <text evidence="2">The sequence shown here is derived from an EMBL/GenBank/DDBJ whole genome shotgun (WGS) entry which is preliminary data.</text>
</comment>
<accession>A0AAE1P774</accession>
<proteinExistence type="predicted"/>
<dbReference type="EMBL" id="JAWZYT010002588">
    <property type="protein sequence ID" value="KAK4303405.1"/>
    <property type="molecule type" value="Genomic_DNA"/>
</dbReference>